<protein>
    <submittedName>
        <fullName evidence="1">Uncharacterized protein</fullName>
    </submittedName>
</protein>
<evidence type="ECO:0000313" key="2">
    <source>
        <dbReference type="Proteomes" id="UP000008225"/>
    </source>
</evidence>
<keyword evidence="2" id="KW-1185">Reference proteome</keyword>
<dbReference type="InParanoid" id="A0A2R8N6J4"/>
<accession>A0A2R8N6J4</accession>
<reference evidence="1" key="2">
    <citation type="submission" date="2025-08" db="UniProtKB">
        <authorList>
            <consortium name="Ensembl"/>
        </authorList>
    </citation>
    <scope>IDENTIFICATION</scope>
</reference>
<dbReference type="Proteomes" id="UP000008225">
    <property type="component" value="Chromosome 10"/>
</dbReference>
<dbReference type="AlphaFoldDB" id="A0A2R8N6J4"/>
<name>A0A2R8N6J4_CALJA</name>
<reference evidence="1" key="3">
    <citation type="submission" date="2025-09" db="UniProtKB">
        <authorList>
            <consortium name="Ensembl"/>
        </authorList>
    </citation>
    <scope>IDENTIFICATION</scope>
</reference>
<dbReference type="Ensembl" id="ENSCJAT00000068822.2">
    <property type="protein sequence ID" value="ENSCJAP00000060822.1"/>
    <property type="gene ID" value="ENSCJAG00000041313.2"/>
</dbReference>
<evidence type="ECO:0000313" key="1">
    <source>
        <dbReference type="Ensembl" id="ENSCJAP00000060822.1"/>
    </source>
</evidence>
<proteinExistence type="predicted"/>
<reference evidence="1" key="1">
    <citation type="submission" date="2009-03" db="EMBL/GenBank/DDBJ databases">
        <authorList>
            <person name="Warren W."/>
            <person name="Ye L."/>
            <person name="Minx P."/>
            <person name="Worley K."/>
            <person name="Gibbs R."/>
            <person name="Wilson R.K."/>
        </authorList>
    </citation>
    <scope>NUCLEOTIDE SEQUENCE [LARGE SCALE GENOMIC DNA]</scope>
</reference>
<organism evidence="1 2">
    <name type="scientific">Callithrix jacchus</name>
    <name type="common">White-tufted-ear marmoset</name>
    <name type="synonym">Simia Jacchus</name>
    <dbReference type="NCBI Taxonomy" id="9483"/>
    <lineage>
        <taxon>Eukaryota</taxon>
        <taxon>Metazoa</taxon>
        <taxon>Chordata</taxon>
        <taxon>Craniata</taxon>
        <taxon>Vertebrata</taxon>
        <taxon>Euteleostomi</taxon>
        <taxon>Mammalia</taxon>
        <taxon>Eutheria</taxon>
        <taxon>Euarchontoglires</taxon>
        <taxon>Primates</taxon>
        <taxon>Haplorrhini</taxon>
        <taxon>Platyrrhini</taxon>
        <taxon>Cebidae</taxon>
        <taxon>Callitrichinae</taxon>
        <taxon>Callithrix</taxon>
        <taxon>Callithrix</taxon>
    </lineage>
</organism>
<sequence>DYGNNRLTLGKGTQVVVIPSK</sequence>